<reference evidence="4 5" key="1">
    <citation type="submission" date="2024-09" db="EMBL/GenBank/DDBJ databases">
        <title>A chromosome-level genome assembly of Gray's grenadier anchovy, Coilia grayii.</title>
        <authorList>
            <person name="Fu Z."/>
        </authorList>
    </citation>
    <scope>NUCLEOTIDE SEQUENCE [LARGE SCALE GENOMIC DNA]</scope>
    <source>
        <strain evidence="4">G4</strain>
        <tissue evidence="4">Muscle</tissue>
    </source>
</reference>
<dbReference type="PROSITE" id="PS00615">
    <property type="entry name" value="C_TYPE_LECTIN_1"/>
    <property type="match status" value="1"/>
</dbReference>
<dbReference type="InterPro" id="IPR001304">
    <property type="entry name" value="C-type_lectin-like"/>
</dbReference>
<keyword evidence="1" id="KW-1015">Disulfide bond</keyword>
<gene>
    <name evidence="4" type="ORF">ACEWY4_024841</name>
</gene>
<dbReference type="InterPro" id="IPR018378">
    <property type="entry name" value="C-type_lectin_CS"/>
</dbReference>
<dbReference type="PANTHER" id="PTHR45784">
    <property type="entry name" value="C-TYPE LECTIN DOMAIN FAMILY 20 MEMBER A-RELATED"/>
    <property type="match status" value="1"/>
</dbReference>
<sequence length="330" mass="37514">MCVWTLTHPLMNGVPTGVFSSCDCLSKQYHFVSGLLNWTEAQKYCRAAHSDLVTITSMEDHSRFVEYVNHLGYIHSIWIGLYNDVNSWKWSLDGLSLVQTGYINWLTGQPDNLGGSQPCAAGTSKGFNDRGCDAKLPFVCYDGEQNEAAPNKYIFISEEKSWPDAQKHCRQHYTDLTSVRSEEERARVDGVSSGKTVWIGLHRDTWKWSDQNPSKFKVWLAGSPSNLRGNEDCAYYQLGGWVDNWCSEPKAFVCNSVQVQVVKIALKMDSSVNMEDPAVQEALVEQIQQKLQKEGQPVSRVSWRHQPDGKVFHQQQSKITNKQREKRSEL</sequence>
<dbReference type="Proteomes" id="UP001591681">
    <property type="component" value="Unassembled WGS sequence"/>
</dbReference>
<dbReference type="InterPro" id="IPR016186">
    <property type="entry name" value="C-type_lectin-like/link_sf"/>
</dbReference>
<feature type="domain" description="C-type lectin" evidence="3">
    <location>
        <begin position="153"/>
        <end position="255"/>
    </location>
</feature>
<organism evidence="4 5">
    <name type="scientific">Coilia grayii</name>
    <name type="common">Gray's grenadier anchovy</name>
    <dbReference type="NCBI Taxonomy" id="363190"/>
    <lineage>
        <taxon>Eukaryota</taxon>
        <taxon>Metazoa</taxon>
        <taxon>Chordata</taxon>
        <taxon>Craniata</taxon>
        <taxon>Vertebrata</taxon>
        <taxon>Euteleostomi</taxon>
        <taxon>Actinopterygii</taxon>
        <taxon>Neopterygii</taxon>
        <taxon>Teleostei</taxon>
        <taxon>Clupei</taxon>
        <taxon>Clupeiformes</taxon>
        <taxon>Clupeoidei</taxon>
        <taxon>Engraulidae</taxon>
        <taxon>Coilinae</taxon>
        <taxon>Coilia</taxon>
    </lineage>
</organism>
<evidence type="ECO:0000259" key="3">
    <source>
        <dbReference type="PROSITE" id="PS50041"/>
    </source>
</evidence>
<dbReference type="Gene3D" id="3.10.100.10">
    <property type="entry name" value="Mannose-Binding Protein A, subunit A"/>
    <property type="match status" value="2"/>
</dbReference>
<dbReference type="InterPro" id="IPR016187">
    <property type="entry name" value="CTDL_fold"/>
</dbReference>
<dbReference type="SMART" id="SM00034">
    <property type="entry name" value="CLECT"/>
    <property type="match status" value="2"/>
</dbReference>
<evidence type="ECO:0000313" key="5">
    <source>
        <dbReference type="Proteomes" id="UP001591681"/>
    </source>
</evidence>
<name>A0ABD1IVW0_9TELE</name>
<feature type="domain" description="C-type lectin" evidence="3">
    <location>
        <begin position="29"/>
        <end position="141"/>
    </location>
</feature>
<evidence type="ECO:0000256" key="2">
    <source>
        <dbReference type="SAM" id="MobiDB-lite"/>
    </source>
</evidence>
<comment type="caution">
    <text evidence="4">The sequence shown here is derived from an EMBL/GenBank/DDBJ whole genome shotgun (WGS) entry which is preliminary data.</text>
</comment>
<dbReference type="PROSITE" id="PS50041">
    <property type="entry name" value="C_TYPE_LECTIN_2"/>
    <property type="match status" value="2"/>
</dbReference>
<evidence type="ECO:0000313" key="4">
    <source>
        <dbReference type="EMBL" id="KAL2079097.1"/>
    </source>
</evidence>
<protein>
    <recommendedName>
        <fullName evidence="3">C-type lectin domain-containing protein</fullName>
    </recommendedName>
</protein>
<keyword evidence="5" id="KW-1185">Reference proteome</keyword>
<evidence type="ECO:0000256" key="1">
    <source>
        <dbReference type="ARBA" id="ARBA00023157"/>
    </source>
</evidence>
<feature type="region of interest" description="Disordered" evidence="2">
    <location>
        <begin position="293"/>
        <end position="330"/>
    </location>
</feature>
<accession>A0ABD1IVW0</accession>
<dbReference type="PANTHER" id="PTHR45784:SF3">
    <property type="entry name" value="C-TYPE LECTIN DOMAIN FAMILY 4 MEMBER K-LIKE-RELATED"/>
    <property type="match status" value="1"/>
</dbReference>
<dbReference type="SUPFAM" id="SSF56436">
    <property type="entry name" value="C-type lectin-like"/>
    <property type="match status" value="2"/>
</dbReference>
<proteinExistence type="predicted"/>
<dbReference type="AlphaFoldDB" id="A0ABD1IVW0"/>
<dbReference type="EMBL" id="JBHFQA010000022">
    <property type="protein sequence ID" value="KAL2079097.1"/>
    <property type="molecule type" value="Genomic_DNA"/>
</dbReference>
<dbReference type="Pfam" id="PF00059">
    <property type="entry name" value="Lectin_C"/>
    <property type="match status" value="2"/>
</dbReference>